<evidence type="ECO:0000313" key="1">
    <source>
        <dbReference type="EMBL" id="KAH3837090.1"/>
    </source>
</evidence>
<sequence>MGRLFVDDLNGGNIKFLKGVIDPNFENTVIGLLNETNETIQIEYGQIIGECHPVFEEVQQTKDDRCASCAETTLKEKDDNKSIVPEDLS</sequence>
<dbReference type="AlphaFoldDB" id="A0A9D4QP02"/>
<gene>
    <name evidence="1" type="ORF">DPMN_110468</name>
</gene>
<accession>A0A9D4QP02</accession>
<evidence type="ECO:0000313" key="2">
    <source>
        <dbReference type="Proteomes" id="UP000828390"/>
    </source>
</evidence>
<dbReference type="EMBL" id="JAIWYP010000004">
    <property type="protein sequence ID" value="KAH3837090.1"/>
    <property type="molecule type" value="Genomic_DNA"/>
</dbReference>
<dbReference type="Proteomes" id="UP000828390">
    <property type="component" value="Unassembled WGS sequence"/>
</dbReference>
<protein>
    <submittedName>
        <fullName evidence="1">Uncharacterized protein</fullName>
    </submittedName>
</protein>
<name>A0A9D4QP02_DREPO</name>
<proteinExistence type="predicted"/>
<comment type="caution">
    <text evidence="1">The sequence shown here is derived from an EMBL/GenBank/DDBJ whole genome shotgun (WGS) entry which is preliminary data.</text>
</comment>
<reference evidence="1" key="1">
    <citation type="journal article" date="2019" name="bioRxiv">
        <title>The Genome of the Zebra Mussel, Dreissena polymorpha: A Resource for Invasive Species Research.</title>
        <authorList>
            <person name="McCartney M.A."/>
            <person name="Auch B."/>
            <person name="Kono T."/>
            <person name="Mallez S."/>
            <person name="Zhang Y."/>
            <person name="Obille A."/>
            <person name="Becker A."/>
            <person name="Abrahante J.E."/>
            <person name="Garbe J."/>
            <person name="Badalamenti J.P."/>
            <person name="Herman A."/>
            <person name="Mangelson H."/>
            <person name="Liachko I."/>
            <person name="Sullivan S."/>
            <person name="Sone E.D."/>
            <person name="Koren S."/>
            <person name="Silverstein K.A.T."/>
            <person name="Beckman K.B."/>
            <person name="Gohl D.M."/>
        </authorList>
    </citation>
    <scope>NUCLEOTIDE SEQUENCE</scope>
    <source>
        <strain evidence="1">Duluth1</strain>
        <tissue evidence="1">Whole animal</tissue>
    </source>
</reference>
<keyword evidence="2" id="KW-1185">Reference proteome</keyword>
<organism evidence="1 2">
    <name type="scientific">Dreissena polymorpha</name>
    <name type="common">Zebra mussel</name>
    <name type="synonym">Mytilus polymorpha</name>
    <dbReference type="NCBI Taxonomy" id="45954"/>
    <lineage>
        <taxon>Eukaryota</taxon>
        <taxon>Metazoa</taxon>
        <taxon>Spiralia</taxon>
        <taxon>Lophotrochozoa</taxon>
        <taxon>Mollusca</taxon>
        <taxon>Bivalvia</taxon>
        <taxon>Autobranchia</taxon>
        <taxon>Heteroconchia</taxon>
        <taxon>Euheterodonta</taxon>
        <taxon>Imparidentia</taxon>
        <taxon>Neoheterodontei</taxon>
        <taxon>Myida</taxon>
        <taxon>Dreissenoidea</taxon>
        <taxon>Dreissenidae</taxon>
        <taxon>Dreissena</taxon>
    </lineage>
</organism>
<reference evidence="1" key="2">
    <citation type="submission" date="2020-11" db="EMBL/GenBank/DDBJ databases">
        <authorList>
            <person name="McCartney M.A."/>
            <person name="Auch B."/>
            <person name="Kono T."/>
            <person name="Mallez S."/>
            <person name="Becker A."/>
            <person name="Gohl D.M."/>
            <person name="Silverstein K.A.T."/>
            <person name="Koren S."/>
            <person name="Bechman K.B."/>
            <person name="Herman A."/>
            <person name="Abrahante J.E."/>
            <person name="Garbe J."/>
        </authorList>
    </citation>
    <scope>NUCLEOTIDE SEQUENCE</scope>
    <source>
        <strain evidence="1">Duluth1</strain>
        <tissue evidence="1">Whole animal</tissue>
    </source>
</reference>